<dbReference type="RefSeq" id="WP_145212078.1">
    <property type="nucleotide sequence ID" value="NZ_CP036269.1"/>
</dbReference>
<proteinExistence type="predicted"/>
<keyword evidence="2" id="KW-1185">Reference proteome</keyword>
<dbReference type="EMBL" id="CP036269">
    <property type="protein sequence ID" value="QDT41072.1"/>
    <property type="molecule type" value="Genomic_DNA"/>
</dbReference>
<evidence type="ECO:0000313" key="2">
    <source>
        <dbReference type="Proteomes" id="UP000317171"/>
    </source>
</evidence>
<dbReference type="AlphaFoldDB" id="A0A517RB06"/>
<dbReference type="KEGG" id="gaz:Pan241w_11310"/>
<dbReference type="Proteomes" id="UP000317171">
    <property type="component" value="Chromosome"/>
</dbReference>
<sequence length="599" mass="66658">MSNGTAQHNHSTAVTVEDLRTRRDELKLLREVRELEYQEIARSQSLTAESLHGYMDYTNYVDPREWLTDSFGQPLGAMLGMAATDAREDGRDRPVIETEQDLTDMRSIARVMVKLNPYLTGVLDDLTNYVIGTGFTYTAMGRSKRNANPQLVSIVQDLLDEFEDLNKWSGNLEREIFQRGTRDGEAPLRLHHVGYGQVKSRIVEPEYITEPRGMVRELEEYVAFHHPHLLNWDSEPSSWSFGVHTPERDIEDHLGYFAEWNASGSDWEYICASDMVFIKSNTDRNVKRGLSDFYPVEGFSDRAMKLARNIASGATVQAAIAFIEQYETGVTGSQIVSMNEAVKSYTRSERKPGGGIKFNNVSHLDEATKLDMPNGRSFIAGPMGQSSAPLYLEVLQALLRAIGTRFSMPEYMVSGDASNGNYASSVEAGTPFVKACEAKQFFYSSHFKDMMWRVIRFGFAAGRFKGYANSFQEIKRQIEIDVAAPDIEVRDPHIATQRRAILFGKGILSAKTWAAQEGEDYEQELENIRADKKDNFEPVPNIISGSSVAVPAALGAPDMELGNASAPTAGSPAETPVASPALESIAKTIIGDIFSEAYP</sequence>
<organism evidence="1 2">
    <name type="scientific">Gimesia alba</name>
    <dbReference type="NCBI Taxonomy" id="2527973"/>
    <lineage>
        <taxon>Bacteria</taxon>
        <taxon>Pseudomonadati</taxon>
        <taxon>Planctomycetota</taxon>
        <taxon>Planctomycetia</taxon>
        <taxon>Planctomycetales</taxon>
        <taxon>Planctomycetaceae</taxon>
        <taxon>Gimesia</taxon>
    </lineage>
</organism>
<dbReference type="OrthoDB" id="290804at2"/>
<accession>A0A517RB06</accession>
<evidence type="ECO:0000313" key="1">
    <source>
        <dbReference type="EMBL" id="QDT41072.1"/>
    </source>
</evidence>
<protein>
    <submittedName>
        <fullName evidence="1">Phage portal protein, lambda family</fullName>
    </submittedName>
</protein>
<gene>
    <name evidence="1" type="ORF">Pan241w_11310</name>
</gene>
<name>A0A517RB06_9PLAN</name>
<reference evidence="1 2" key="1">
    <citation type="submission" date="2019-02" db="EMBL/GenBank/DDBJ databases">
        <title>Deep-cultivation of Planctomycetes and their phenomic and genomic characterization uncovers novel biology.</title>
        <authorList>
            <person name="Wiegand S."/>
            <person name="Jogler M."/>
            <person name="Boedeker C."/>
            <person name="Pinto D."/>
            <person name="Vollmers J."/>
            <person name="Rivas-Marin E."/>
            <person name="Kohn T."/>
            <person name="Peeters S.H."/>
            <person name="Heuer A."/>
            <person name="Rast P."/>
            <person name="Oberbeckmann S."/>
            <person name="Bunk B."/>
            <person name="Jeske O."/>
            <person name="Meyerdierks A."/>
            <person name="Storesund J.E."/>
            <person name="Kallscheuer N."/>
            <person name="Luecker S."/>
            <person name="Lage O.M."/>
            <person name="Pohl T."/>
            <person name="Merkel B.J."/>
            <person name="Hornburger P."/>
            <person name="Mueller R.-W."/>
            <person name="Bruemmer F."/>
            <person name="Labrenz M."/>
            <person name="Spormann A.M."/>
            <person name="Op den Camp H."/>
            <person name="Overmann J."/>
            <person name="Amann R."/>
            <person name="Jetten M.S.M."/>
            <person name="Mascher T."/>
            <person name="Medema M.H."/>
            <person name="Devos D.P."/>
            <person name="Kaster A.-K."/>
            <person name="Ovreas L."/>
            <person name="Rohde M."/>
            <person name="Galperin M.Y."/>
            <person name="Jogler C."/>
        </authorList>
    </citation>
    <scope>NUCLEOTIDE SEQUENCE [LARGE SCALE GENOMIC DNA]</scope>
    <source>
        <strain evidence="1 2">Pan241w</strain>
    </source>
</reference>